<organism evidence="1">
    <name type="scientific">marine metagenome</name>
    <dbReference type="NCBI Taxonomy" id="408172"/>
    <lineage>
        <taxon>unclassified sequences</taxon>
        <taxon>metagenomes</taxon>
        <taxon>ecological metagenomes</taxon>
    </lineage>
</organism>
<evidence type="ECO:0000313" key="1">
    <source>
        <dbReference type="EMBL" id="SVB88779.1"/>
    </source>
</evidence>
<accession>A0A382HNJ4</accession>
<feature type="non-terminal residue" evidence="1">
    <location>
        <position position="1"/>
    </location>
</feature>
<dbReference type="EMBL" id="UINC01062300">
    <property type="protein sequence ID" value="SVB88779.1"/>
    <property type="molecule type" value="Genomic_DNA"/>
</dbReference>
<protein>
    <recommendedName>
        <fullName evidence="2">3-keto-disaccharide hydrolase domain-containing protein</fullName>
    </recommendedName>
</protein>
<proteinExistence type="predicted"/>
<evidence type="ECO:0008006" key="2">
    <source>
        <dbReference type="Google" id="ProtNLM"/>
    </source>
</evidence>
<reference evidence="1" key="1">
    <citation type="submission" date="2018-05" db="EMBL/GenBank/DDBJ databases">
        <authorList>
            <person name="Lanie J.A."/>
            <person name="Ng W.-L."/>
            <person name="Kazmierczak K.M."/>
            <person name="Andrzejewski T.M."/>
            <person name="Davidsen T.M."/>
            <person name="Wayne K.J."/>
            <person name="Tettelin H."/>
            <person name="Glass J.I."/>
            <person name="Rusch D."/>
            <person name="Podicherti R."/>
            <person name="Tsui H.-C.T."/>
            <person name="Winkler M.E."/>
        </authorList>
    </citation>
    <scope>NUCLEOTIDE SEQUENCE</scope>
</reference>
<gene>
    <name evidence="1" type="ORF">METZ01_LOCUS241633</name>
</gene>
<sequence length="38" mass="4184">VNKLSLILLVFLVSAGSLVAEDKTYRSIFDGKTLKGWT</sequence>
<feature type="non-terminal residue" evidence="1">
    <location>
        <position position="38"/>
    </location>
</feature>
<dbReference type="AlphaFoldDB" id="A0A382HNJ4"/>
<name>A0A382HNJ4_9ZZZZ</name>